<organism evidence="2 3">
    <name type="scientific">Peribacillus glennii</name>
    <dbReference type="NCBI Taxonomy" id="2303991"/>
    <lineage>
        <taxon>Bacteria</taxon>
        <taxon>Bacillati</taxon>
        <taxon>Bacillota</taxon>
        <taxon>Bacilli</taxon>
        <taxon>Bacillales</taxon>
        <taxon>Bacillaceae</taxon>
        <taxon>Peribacillus</taxon>
    </lineage>
</organism>
<dbReference type="InterPro" id="IPR002347">
    <property type="entry name" value="SDR_fam"/>
</dbReference>
<dbReference type="PANTHER" id="PTHR42879:SF2">
    <property type="entry name" value="3-OXOACYL-[ACYL-CARRIER-PROTEIN] REDUCTASE FABG"/>
    <property type="match status" value="1"/>
</dbReference>
<dbReference type="InterPro" id="IPR050259">
    <property type="entry name" value="SDR"/>
</dbReference>
<name>A0A372LKN6_9BACI</name>
<proteinExistence type="inferred from homology"/>
<evidence type="ECO:0000313" key="2">
    <source>
        <dbReference type="EMBL" id="RFU66669.1"/>
    </source>
</evidence>
<accession>A0A372LKN6</accession>
<gene>
    <name evidence="2" type="ORF">D0466_00715</name>
</gene>
<dbReference type="AlphaFoldDB" id="A0A372LKN6"/>
<dbReference type="Gene3D" id="3.40.50.720">
    <property type="entry name" value="NAD(P)-binding Rossmann-like Domain"/>
    <property type="match status" value="1"/>
</dbReference>
<dbReference type="CDD" id="cd05233">
    <property type="entry name" value="SDR_c"/>
    <property type="match status" value="1"/>
</dbReference>
<dbReference type="EMBL" id="QVTD01000001">
    <property type="protein sequence ID" value="RFU66669.1"/>
    <property type="molecule type" value="Genomic_DNA"/>
</dbReference>
<dbReference type="PRINTS" id="PR00080">
    <property type="entry name" value="SDRFAMILY"/>
</dbReference>
<dbReference type="Proteomes" id="UP000262939">
    <property type="component" value="Unassembled WGS sequence"/>
</dbReference>
<dbReference type="PANTHER" id="PTHR42879">
    <property type="entry name" value="3-OXOACYL-(ACYL-CARRIER-PROTEIN) REDUCTASE"/>
    <property type="match status" value="1"/>
</dbReference>
<dbReference type="InterPro" id="IPR036291">
    <property type="entry name" value="NAD(P)-bd_dom_sf"/>
</dbReference>
<dbReference type="Pfam" id="PF00106">
    <property type="entry name" value="adh_short"/>
    <property type="match status" value="1"/>
</dbReference>
<evidence type="ECO:0000313" key="3">
    <source>
        <dbReference type="Proteomes" id="UP000262939"/>
    </source>
</evidence>
<keyword evidence="3" id="KW-1185">Reference proteome</keyword>
<evidence type="ECO:0000256" key="1">
    <source>
        <dbReference type="ARBA" id="ARBA00006484"/>
    </source>
</evidence>
<dbReference type="PRINTS" id="PR00081">
    <property type="entry name" value="GDHRDH"/>
</dbReference>
<protein>
    <submittedName>
        <fullName evidence="2">SDR family oxidoreductase</fullName>
    </submittedName>
</protein>
<comment type="caution">
    <text evidence="2">The sequence shown here is derived from an EMBL/GenBank/DDBJ whole genome shotgun (WGS) entry which is preliminary data.</text>
</comment>
<comment type="similarity">
    <text evidence="1">Belongs to the short-chain dehydrogenases/reductases (SDR) family.</text>
</comment>
<sequence>MRFDRIDILVNNAGILTQSLIQEMSVEVWDRMIEVDLKSVFLTTRYVVPYMISQKNGRIINTSSQLGQKGGAELSHYAAAEAGVIGFKKSIALESGQYGITANCIAPGPVETEMVAGISEEWKIQKRSELAIPRFGKPEEVAPTAVMLAANPDGNIYTGQTLGPNSGDVMI</sequence>
<reference evidence="2 3" key="1">
    <citation type="submission" date="2018-08" db="EMBL/GenBank/DDBJ databases">
        <title>Bacillus chawlae sp. nov., Bacillus glennii sp. nov., and Bacillus saganii sp. nov. Isolated from the Vehicle Assembly Building at Kennedy Space Center where the Viking Spacecraft were Assembled.</title>
        <authorList>
            <person name="Seuylemezian A."/>
            <person name="Vaishampayan P."/>
        </authorList>
    </citation>
    <scope>NUCLEOTIDE SEQUENCE [LARGE SCALE GENOMIC DNA]</scope>
    <source>
        <strain evidence="2 3">V44-8</strain>
    </source>
</reference>
<dbReference type="OrthoDB" id="9803333at2"/>
<dbReference type="SUPFAM" id="SSF51735">
    <property type="entry name" value="NAD(P)-binding Rossmann-fold domains"/>
    <property type="match status" value="1"/>
</dbReference>